<sequence>MHILKPGSSTCLHRMAGVCAVVAIYLALLSPCPSLSAPQGNPEPGRQPYDLEDFDLNGETDWENLDLNGENYAENYDYDDLDQEIEVGTVASSTTETWPTANIPPHEEEEEEEEEEEVTLPPKPTPRPVTVTLDFKGPGLFGPETGL</sequence>
<evidence type="ECO:0000313" key="1">
    <source>
        <dbReference type="EMBL" id="KAJ7999504.1"/>
    </source>
</evidence>
<proteinExistence type="predicted"/>
<gene>
    <name evidence="1" type="ORF">DPEC_G00195110</name>
</gene>
<dbReference type="Proteomes" id="UP001157502">
    <property type="component" value="Chromosome 16"/>
</dbReference>
<accession>A0ACC2G6Z9</accession>
<feature type="non-terminal residue" evidence="1">
    <location>
        <position position="147"/>
    </location>
</feature>
<dbReference type="EMBL" id="CM055743">
    <property type="protein sequence ID" value="KAJ7999504.1"/>
    <property type="molecule type" value="Genomic_DNA"/>
</dbReference>
<name>A0ACC2G6Z9_DALPE</name>
<protein>
    <submittedName>
        <fullName evidence="1">Uncharacterized protein</fullName>
    </submittedName>
</protein>
<reference evidence="1" key="1">
    <citation type="submission" date="2021-05" db="EMBL/GenBank/DDBJ databases">
        <authorList>
            <person name="Pan Q."/>
            <person name="Jouanno E."/>
            <person name="Zahm M."/>
            <person name="Klopp C."/>
            <person name="Cabau C."/>
            <person name="Louis A."/>
            <person name="Berthelot C."/>
            <person name="Parey E."/>
            <person name="Roest Crollius H."/>
            <person name="Montfort J."/>
            <person name="Robinson-Rechavi M."/>
            <person name="Bouchez O."/>
            <person name="Lampietro C."/>
            <person name="Lopez Roques C."/>
            <person name="Donnadieu C."/>
            <person name="Postlethwait J."/>
            <person name="Bobe J."/>
            <person name="Dillon D."/>
            <person name="Chandos A."/>
            <person name="von Hippel F."/>
            <person name="Guiguen Y."/>
        </authorList>
    </citation>
    <scope>NUCLEOTIDE SEQUENCE</scope>
    <source>
        <strain evidence="1">YG-Jan2019</strain>
    </source>
</reference>
<comment type="caution">
    <text evidence="1">The sequence shown here is derived from an EMBL/GenBank/DDBJ whole genome shotgun (WGS) entry which is preliminary data.</text>
</comment>
<organism evidence="1 2">
    <name type="scientific">Dallia pectoralis</name>
    <name type="common">Alaska blackfish</name>
    <dbReference type="NCBI Taxonomy" id="75939"/>
    <lineage>
        <taxon>Eukaryota</taxon>
        <taxon>Metazoa</taxon>
        <taxon>Chordata</taxon>
        <taxon>Craniata</taxon>
        <taxon>Vertebrata</taxon>
        <taxon>Euteleostomi</taxon>
        <taxon>Actinopterygii</taxon>
        <taxon>Neopterygii</taxon>
        <taxon>Teleostei</taxon>
        <taxon>Protacanthopterygii</taxon>
        <taxon>Esociformes</taxon>
        <taxon>Umbridae</taxon>
        <taxon>Dallia</taxon>
    </lineage>
</organism>
<evidence type="ECO:0000313" key="2">
    <source>
        <dbReference type="Proteomes" id="UP001157502"/>
    </source>
</evidence>
<keyword evidence="2" id="KW-1185">Reference proteome</keyword>